<dbReference type="InterPro" id="IPR023393">
    <property type="entry name" value="START-like_dom_sf"/>
</dbReference>
<protein>
    <recommendedName>
        <fullName evidence="2">Polyketide cyclase</fullName>
    </recommendedName>
</protein>
<dbReference type="Gene3D" id="3.30.530.20">
    <property type="match status" value="1"/>
</dbReference>
<dbReference type="Pfam" id="PF10604">
    <property type="entry name" value="Polyketide_cyc2"/>
    <property type="match status" value="1"/>
</dbReference>
<evidence type="ECO:0000313" key="1">
    <source>
        <dbReference type="EMBL" id="BBH86188.1"/>
    </source>
</evidence>
<evidence type="ECO:0008006" key="2">
    <source>
        <dbReference type="Google" id="ProtNLM"/>
    </source>
</evidence>
<proteinExistence type="predicted"/>
<dbReference type="InterPro" id="IPR019587">
    <property type="entry name" value="Polyketide_cyclase/dehydratase"/>
</dbReference>
<reference evidence="1" key="1">
    <citation type="submission" date="2018-12" db="EMBL/GenBank/DDBJ databases">
        <title>Novel natural products biosynthetic potential of the class Ktedonobacteria.</title>
        <authorList>
            <person name="Zheng Y."/>
            <person name="Saitou A."/>
            <person name="Wang C.M."/>
            <person name="Toyoda A."/>
            <person name="Minakuchi Y."/>
            <person name="Sekiguchi Y."/>
            <person name="Ueda K."/>
            <person name="Takano H."/>
            <person name="Sakai Y."/>
            <person name="Yokota A."/>
            <person name="Yabe S."/>
        </authorList>
    </citation>
    <scope>NUCLEOTIDE SEQUENCE</scope>
    <source>
        <strain evidence="1">COM3</strain>
    </source>
</reference>
<gene>
    <name evidence="1" type="ORF">KTC_09390</name>
</gene>
<sequence>MGYIRNAIVIAAPLDDVFRLTSNVRTWPTLFCEYESCTVLDEGPDTVTFRLTTHPDEQGKQCSREMVRHISQERRLTVAELLSSDEPLARLVVRWWYDPIEEHSTVMTWEQEFSLQECAPISDEKAVNYFSEQAKQQQAVMKERVERLWTSAVQERLF</sequence>
<dbReference type="AlphaFoldDB" id="A0A455SFQ7"/>
<name>A0A455SFQ7_9CHLR</name>
<dbReference type="EMBL" id="AP019376">
    <property type="protein sequence ID" value="BBH86188.1"/>
    <property type="molecule type" value="Genomic_DNA"/>
</dbReference>
<organism evidence="1">
    <name type="scientific">Thermosporothrix sp. COM3</name>
    <dbReference type="NCBI Taxonomy" id="2490863"/>
    <lineage>
        <taxon>Bacteria</taxon>
        <taxon>Bacillati</taxon>
        <taxon>Chloroflexota</taxon>
        <taxon>Ktedonobacteria</taxon>
        <taxon>Ktedonobacterales</taxon>
        <taxon>Thermosporotrichaceae</taxon>
        <taxon>Thermosporothrix</taxon>
    </lineage>
</organism>
<dbReference type="SUPFAM" id="SSF55961">
    <property type="entry name" value="Bet v1-like"/>
    <property type="match status" value="1"/>
</dbReference>
<accession>A0A455SFQ7</accession>